<evidence type="ECO:0000313" key="2">
    <source>
        <dbReference type="EMBL" id="KAG7397431.1"/>
    </source>
</evidence>
<dbReference type="Pfam" id="PF00787">
    <property type="entry name" value="PX"/>
    <property type="match status" value="1"/>
</dbReference>
<evidence type="ECO:0000259" key="1">
    <source>
        <dbReference type="PROSITE" id="PS50195"/>
    </source>
</evidence>
<dbReference type="AlphaFoldDB" id="A0A8T1WWA3"/>
<organism evidence="2 3">
    <name type="scientific">Phytophthora boehmeriae</name>
    <dbReference type="NCBI Taxonomy" id="109152"/>
    <lineage>
        <taxon>Eukaryota</taxon>
        <taxon>Sar</taxon>
        <taxon>Stramenopiles</taxon>
        <taxon>Oomycota</taxon>
        <taxon>Peronosporomycetes</taxon>
        <taxon>Peronosporales</taxon>
        <taxon>Peronosporaceae</taxon>
        <taxon>Phytophthora</taxon>
    </lineage>
</organism>
<dbReference type="PROSITE" id="PS50195">
    <property type="entry name" value="PX"/>
    <property type="match status" value="1"/>
</dbReference>
<dbReference type="InterPro" id="IPR001683">
    <property type="entry name" value="PX_dom"/>
</dbReference>
<proteinExistence type="predicted"/>
<dbReference type="Proteomes" id="UP000693981">
    <property type="component" value="Unassembled WGS sequence"/>
</dbReference>
<dbReference type="CDD" id="cd06093">
    <property type="entry name" value="PX_domain"/>
    <property type="match status" value="1"/>
</dbReference>
<accession>A0A8T1WWA3</accession>
<comment type="caution">
    <text evidence="2">The sequence shown here is derived from an EMBL/GenBank/DDBJ whole genome shotgun (WGS) entry which is preliminary data.</text>
</comment>
<sequence>MNFSAFIPAPRLVGGVDATKKRRRCKTYSLKMLRQHLPQELPLLVHVSSATIEANHVVYKCTLTSLSTNNTWSVSYRYSEFVDFRSRLEELWTCHDPKCTGSCQAVREYVAACFPKKRLSVMSTKPAAVADRKSKFENLLMHLLRCVLLPGSTMQCFHARQKLASNLFEFLGVESDTVLDVATCIC</sequence>
<name>A0A8T1WWA3_9STRA</name>
<dbReference type="GO" id="GO:0035091">
    <property type="term" value="F:phosphatidylinositol binding"/>
    <property type="evidence" value="ECO:0007669"/>
    <property type="project" value="InterPro"/>
</dbReference>
<keyword evidence="3" id="KW-1185">Reference proteome</keyword>
<evidence type="ECO:0000313" key="3">
    <source>
        <dbReference type="Proteomes" id="UP000693981"/>
    </source>
</evidence>
<dbReference type="OrthoDB" id="4348522at2759"/>
<gene>
    <name evidence="2" type="ORF">PHYBOEH_000710</name>
</gene>
<protein>
    <recommendedName>
        <fullName evidence="1">PX domain-containing protein</fullName>
    </recommendedName>
</protein>
<reference evidence="2" key="1">
    <citation type="submission" date="2021-02" db="EMBL/GenBank/DDBJ databases">
        <authorList>
            <person name="Palmer J.M."/>
        </authorList>
    </citation>
    <scope>NUCLEOTIDE SEQUENCE</scope>
    <source>
        <strain evidence="2">SCRP23</strain>
    </source>
</reference>
<dbReference type="EMBL" id="JAGDFL010000112">
    <property type="protein sequence ID" value="KAG7397431.1"/>
    <property type="molecule type" value="Genomic_DNA"/>
</dbReference>
<feature type="domain" description="PX" evidence="1">
    <location>
        <begin position="37"/>
        <end position="178"/>
    </location>
</feature>